<sequence>MTLDLLDTPLRATWDLHFADGRPARCVAAVAEALGEGGVFYVTLDKRPLAHPEIALILSRLADTGCRTLVVCSGDEEELRTLKGPLSIGSLFLDAASFIGGGKLDFVRLGEVLDRLRRRGFDPSLLLTPLRGTIGFLPDLLSFCRERGVGKFKLPNIGIDASFCHSRRDDFLSAEDLSTLKESVGDDPPTLRRGIALEIHDLFLWEILFPGGEEGRSEYGGCQAGNSLAHVDAEGMLHPCSSWPSPLGSLVGASLAELWQSPLRMAIRAEIAAIPAGCAGCRDYPLCFGGCRGLSRTLRGNPDGRDSLCSGTRS</sequence>
<dbReference type="InterPro" id="IPR013785">
    <property type="entry name" value="Aldolase_TIM"/>
</dbReference>
<evidence type="ECO:0000313" key="2">
    <source>
        <dbReference type="EMBL" id="ALC16358.1"/>
    </source>
</evidence>
<feature type="domain" description="4Fe4S-binding SPASM" evidence="1">
    <location>
        <begin position="222"/>
        <end position="281"/>
    </location>
</feature>
<dbReference type="RefSeq" id="WP_157671801.1">
    <property type="nucleotide sequence ID" value="NZ_CP010802.1"/>
</dbReference>
<gene>
    <name evidence="2" type="ORF">DSOUD_1579</name>
</gene>
<accession>A0A0M4D105</accession>
<evidence type="ECO:0000313" key="3">
    <source>
        <dbReference type="Proteomes" id="UP000057158"/>
    </source>
</evidence>
<dbReference type="PANTHER" id="PTHR11228:SF7">
    <property type="entry name" value="PQQA PEPTIDE CYCLASE"/>
    <property type="match status" value="1"/>
</dbReference>
<dbReference type="OrthoDB" id="5401416at2"/>
<reference evidence="2 3" key="1">
    <citation type="submission" date="2015-07" db="EMBL/GenBank/DDBJ databases">
        <title>Isolation and Genomic Characterization of a Novel Halophilic Metal-Reducing Deltaproteobacterium from the Deep Subsurface.</title>
        <authorList>
            <person name="Badalamenti J.P."/>
            <person name="Summers Z.M."/>
            <person name="Gralnick J.A."/>
            <person name="Bond D.R."/>
        </authorList>
    </citation>
    <scope>NUCLEOTIDE SEQUENCE [LARGE SCALE GENOMIC DNA]</scope>
    <source>
        <strain evidence="2 3">WTL</strain>
    </source>
</reference>
<protein>
    <recommendedName>
        <fullName evidence="1">4Fe4S-binding SPASM domain-containing protein</fullName>
    </recommendedName>
</protein>
<proteinExistence type="predicted"/>
<dbReference type="PATRIC" id="fig|1603606.3.peg.1720"/>
<dbReference type="KEGG" id="des:DSOUD_1579"/>
<name>A0A0M4D105_9BACT</name>
<dbReference type="SUPFAM" id="SSF102114">
    <property type="entry name" value="Radical SAM enzymes"/>
    <property type="match status" value="1"/>
</dbReference>
<dbReference type="Proteomes" id="UP000057158">
    <property type="component" value="Chromosome"/>
</dbReference>
<dbReference type="InterPro" id="IPR023885">
    <property type="entry name" value="4Fe4S-binding_SPASM_dom"/>
</dbReference>
<dbReference type="PANTHER" id="PTHR11228">
    <property type="entry name" value="RADICAL SAM DOMAIN PROTEIN"/>
    <property type="match status" value="1"/>
</dbReference>
<dbReference type="AlphaFoldDB" id="A0A0M4D105"/>
<dbReference type="InterPro" id="IPR058240">
    <property type="entry name" value="rSAM_sf"/>
</dbReference>
<dbReference type="STRING" id="1603606.DSOUD_1579"/>
<organism evidence="2 3">
    <name type="scientific">Desulfuromonas soudanensis</name>
    <dbReference type="NCBI Taxonomy" id="1603606"/>
    <lineage>
        <taxon>Bacteria</taxon>
        <taxon>Pseudomonadati</taxon>
        <taxon>Thermodesulfobacteriota</taxon>
        <taxon>Desulfuromonadia</taxon>
        <taxon>Desulfuromonadales</taxon>
        <taxon>Desulfuromonadaceae</taxon>
        <taxon>Desulfuromonas</taxon>
    </lineage>
</organism>
<keyword evidence="3" id="KW-1185">Reference proteome</keyword>
<dbReference type="InterPro" id="IPR050377">
    <property type="entry name" value="Radical_SAM_PqqE_MftC-like"/>
</dbReference>
<dbReference type="NCBIfam" id="TIGR04085">
    <property type="entry name" value="rSAM_more_4Fe4S"/>
    <property type="match status" value="1"/>
</dbReference>
<dbReference type="Gene3D" id="3.20.20.70">
    <property type="entry name" value="Aldolase class I"/>
    <property type="match status" value="1"/>
</dbReference>
<dbReference type="Pfam" id="PF13186">
    <property type="entry name" value="SPASM"/>
    <property type="match status" value="1"/>
</dbReference>
<dbReference type="EMBL" id="CP010802">
    <property type="protein sequence ID" value="ALC16358.1"/>
    <property type="molecule type" value="Genomic_DNA"/>
</dbReference>
<evidence type="ECO:0000259" key="1">
    <source>
        <dbReference type="Pfam" id="PF13186"/>
    </source>
</evidence>